<evidence type="ECO:0000256" key="1">
    <source>
        <dbReference type="SAM" id="MobiDB-lite"/>
    </source>
</evidence>
<comment type="caution">
    <text evidence="2">The sequence shown here is derived from an EMBL/GenBank/DDBJ whole genome shotgun (WGS) entry which is preliminary data.</text>
</comment>
<accession>A0A9P4JMR0</accession>
<proteinExistence type="predicted"/>
<dbReference type="Proteomes" id="UP000799536">
    <property type="component" value="Unassembled WGS sequence"/>
</dbReference>
<feature type="region of interest" description="Disordered" evidence="1">
    <location>
        <begin position="520"/>
        <end position="562"/>
    </location>
</feature>
<feature type="compositionally biased region" description="Low complexity" evidence="1">
    <location>
        <begin position="525"/>
        <end position="538"/>
    </location>
</feature>
<dbReference type="EMBL" id="ML993993">
    <property type="protein sequence ID" value="KAF2201056.1"/>
    <property type="molecule type" value="Genomic_DNA"/>
</dbReference>
<gene>
    <name evidence="2" type="ORF">GQ43DRAFT_372418</name>
</gene>
<keyword evidence="3" id="KW-1185">Reference proteome</keyword>
<protein>
    <recommendedName>
        <fullName evidence="4">F-box domain-containing protein</fullName>
    </recommendedName>
</protein>
<reference evidence="2" key="1">
    <citation type="journal article" date="2020" name="Stud. Mycol.">
        <title>101 Dothideomycetes genomes: a test case for predicting lifestyles and emergence of pathogens.</title>
        <authorList>
            <person name="Haridas S."/>
            <person name="Albert R."/>
            <person name="Binder M."/>
            <person name="Bloem J."/>
            <person name="Labutti K."/>
            <person name="Salamov A."/>
            <person name="Andreopoulos B."/>
            <person name="Baker S."/>
            <person name="Barry K."/>
            <person name="Bills G."/>
            <person name="Bluhm B."/>
            <person name="Cannon C."/>
            <person name="Castanera R."/>
            <person name="Culley D."/>
            <person name="Daum C."/>
            <person name="Ezra D."/>
            <person name="Gonzalez J."/>
            <person name="Henrissat B."/>
            <person name="Kuo A."/>
            <person name="Liang C."/>
            <person name="Lipzen A."/>
            <person name="Lutzoni F."/>
            <person name="Magnuson J."/>
            <person name="Mondo S."/>
            <person name="Nolan M."/>
            <person name="Ohm R."/>
            <person name="Pangilinan J."/>
            <person name="Park H.-J."/>
            <person name="Ramirez L."/>
            <person name="Alfaro M."/>
            <person name="Sun H."/>
            <person name="Tritt A."/>
            <person name="Yoshinaga Y."/>
            <person name="Zwiers L.-H."/>
            <person name="Turgeon B."/>
            <person name="Goodwin S."/>
            <person name="Spatafora J."/>
            <person name="Crous P."/>
            <person name="Grigoriev I."/>
        </authorList>
    </citation>
    <scope>NUCLEOTIDE SEQUENCE</scope>
    <source>
        <strain evidence="2">ATCC 74209</strain>
    </source>
</reference>
<organism evidence="2 3">
    <name type="scientific">Delitschia confertaspora ATCC 74209</name>
    <dbReference type="NCBI Taxonomy" id="1513339"/>
    <lineage>
        <taxon>Eukaryota</taxon>
        <taxon>Fungi</taxon>
        <taxon>Dikarya</taxon>
        <taxon>Ascomycota</taxon>
        <taxon>Pezizomycotina</taxon>
        <taxon>Dothideomycetes</taxon>
        <taxon>Pleosporomycetidae</taxon>
        <taxon>Pleosporales</taxon>
        <taxon>Delitschiaceae</taxon>
        <taxon>Delitschia</taxon>
    </lineage>
</organism>
<dbReference type="OrthoDB" id="5405297at2759"/>
<evidence type="ECO:0000313" key="3">
    <source>
        <dbReference type="Proteomes" id="UP000799536"/>
    </source>
</evidence>
<dbReference type="SUPFAM" id="SSF52047">
    <property type="entry name" value="RNI-like"/>
    <property type="match status" value="1"/>
</dbReference>
<evidence type="ECO:0008006" key="4">
    <source>
        <dbReference type="Google" id="ProtNLM"/>
    </source>
</evidence>
<feature type="compositionally biased region" description="Basic and acidic residues" evidence="1">
    <location>
        <begin position="550"/>
        <end position="562"/>
    </location>
</feature>
<dbReference type="AlphaFoldDB" id="A0A9P4JMR0"/>
<dbReference type="Gene3D" id="3.80.10.10">
    <property type="entry name" value="Ribonuclease Inhibitor"/>
    <property type="match status" value="1"/>
</dbReference>
<dbReference type="InterPro" id="IPR032675">
    <property type="entry name" value="LRR_dom_sf"/>
</dbReference>
<sequence>MGFMRRLRSRSKIKDQDPVQDPVHFPAVYTGPDQTWRLDDKILRRIFEYVCPHVADDSLESSEFSITEGCMLCDLRDLSNCSKVRRQWYPVASGMLYSSIRIDAVHFCGIEEDTKERHRRKSRGHDPIDPTAERLQQLCRTLRDNQYCANSVRFLKLPYMVRESNKADLARTVSVCPNLQYVDLPDGFFTGDPTCHALRQELQARCPHIRKMKYKEGSEQSLGFLLQGHWQELRVLDISKLRIETVTLRRVLGMLPRLSELSFSDLPWMNDSIFHSAPGVPEFPPLEILTVKNIPNITHQGLVDYLSDPTSQKALRALHIKDCAGIEVPMLHTILWAATHLTRLAYLATVTTSLTLDPLPPLRSRSLRILNYEITTPSSLQHSLYPPSASYHQYLTNSLMANALPALRQLYVRDPDFPESLTLAPPALPFADSPQQAPRGFNQQLEVFCKGSNELDWVYTEVAPADPFVSGRRGSVTGVRPLSSYSASKGLGPQWGGEARKSIVVGNGFSGFLAVPVTDDDGRPKSSGQFSSFSPQSDDGVKASFFTSAGREKRASRADLWR</sequence>
<evidence type="ECO:0000313" key="2">
    <source>
        <dbReference type="EMBL" id="KAF2201056.1"/>
    </source>
</evidence>
<name>A0A9P4JMR0_9PLEO</name>